<evidence type="ECO:0000256" key="7">
    <source>
        <dbReference type="ARBA" id="ARBA00023136"/>
    </source>
</evidence>
<evidence type="ECO:0000256" key="4">
    <source>
        <dbReference type="ARBA" id="ARBA00022692"/>
    </source>
</evidence>
<sequence length="248" mass="27362">MAEWFVQSAIITLIGSGGFLLGAWIAARLREIPGLSFGWVYAISSGLLFGMIILELIPEAFAHFPVHFIFVGLILGLLFIRSMHWFLSRLIIFAPRYNWLSVESVSLLFIGISLHNLPIGISLGFQLNADGYFPIPWITALIFHHIPEGLALFSILITQGIRFAKTVLLSLLLSLSLGLGTILGFMADFSTSVMISLSMGMSIALLIYIAWFDMAMKARQVLSVRHLLIGFCSGSIVCSIIMSLTHVQ</sequence>
<keyword evidence="6 8" id="KW-1133">Transmembrane helix</keyword>
<evidence type="ECO:0000256" key="3">
    <source>
        <dbReference type="ARBA" id="ARBA00022475"/>
    </source>
</evidence>
<feature type="transmembrane region" description="Helical" evidence="8">
    <location>
        <begin position="100"/>
        <end position="123"/>
    </location>
</feature>
<dbReference type="EMBL" id="JACEOL010000018">
    <property type="protein sequence ID" value="MBA4601789.1"/>
    <property type="molecule type" value="Genomic_DNA"/>
</dbReference>
<feature type="transmembrane region" description="Helical" evidence="8">
    <location>
        <begin position="168"/>
        <end position="187"/>
    </location>
</feature>
<dbReference type="PANTHER" id="PTHR11040:SF211">
    <property type="entry name" value="ZINC TRANSPORTER ZIP11"/>
    <property type="match status" value="1"/>
</dbReference>
<evidence type="ECO:0000256" key="8">
    <source>
        <dbReference type="SAM" id="Phobius"/>
    </source>
</evidence>
<feature type="transmembrane region" description="Helical" evidence="8">
    <location>
        <begin position="135"/>
        <end position="156"/>
    </location>
</feature>
<evidence type="ECO:0000256" key="5">
    <source>
        <dbReference type="ARBA" id="ARBA00022833"/>
    </source>
</evidence>
<dbReference type="PANTHER" id="PTHR11040">
    <property type="entry name" value="ZINC/IRON TRANSPORTER"/>
    <property type="match status" value="1"/>
</dbReference>
<protein>
    <submittedName>
        <fullName evidence="9">ZIP family metal transporter</fullName>
    </submittedName>
</protein>
<feature type="transmembrane region" description="Helical" evidence="8">
    <location>
        <begin position="224"/>
        <end position="244"/>
    </location>
</feature>
<dbReference type="RefSeq" id="WP_181738634.1">
    <property type="nucleotide sequence ID" value="NZ_JACEOL010000018.1"/>
</dbReference>
<dbReference type="GO" id="GO:0005886">
    <property type="term" value="C:plasma membrane"/>
    <property type="evidence" value="ECO:0007669"/>
    <property type="project" value="UniProtKB-SubCell"/>
</dbReference>
<feature type="transmembrane region" description="Helical" evidence="8">
    <location>
        <begin position="60"/>
        <end position="80"/>
    </location>
</feature>
<dbReference type="Proteomes" id="UP000538292">
    <property type="component" value="Unassembled WGS sequence"/>
</dbReference>
<evidence type="ECO:0000256" key="6">
    <source>
        <dbReference type="ARBA" id="ARBA00022989"/>
    </source>
</evidence>
<evidence type="ECO:0000313" key="9">
    <source>
        <dbReference type="EMBL" id="MBA4601789.1"/>
    </source>
</evidence>
<dbReference type="InterPro" id="IPR003689">
    <property type="entry name" value="ZIP"/>
</dbReference>
<evidence type="ECO:0000256" key="2">
    <source>
        <dbReference type="ARBA" id="ARBA00006939"/>
    </source>
</evidence>
<evidence type="ECO:0000313" key="10">
    <source>
        <dbReference type="Proteomes" id="UP000538292"/>
    </source>
</evidence>
<proteinExistence type="inferred from homology"/>
<gene>
    <name evidence="9" type="ORF">H2C83_05530</name>
</gene>
<keyword evidence="7 8" id="KW-0472">Membrane</keyword>
<feature type="transmembrane region" description="Helical" evidence="8">
    <location>
        <begin position="193"/>
        <end position="212"/>
    </location>
</feature>
<keyword evidence="4 8" id="KW-0812">Transmembrane</keyword>
<dbReference type="AlphaFoldDB" id="A0A7W2AQB4"/>
<accession>A0A7W2AQB4</accession>
<feature type="transmembrane region" description="Helical" evidence="8">
    <location>
        <begin position="6"/>
        <end position="27"/>
    </location>
</feature>
<dbReference type="GO" id="GO:0005385">
    <property type="term" value="F:zinc ion transmembrane transporter activity"/>
    <property type="evidence" value="ECO:0007669"/>
    <property type="project" value="TreeGrafter"/>
</dbReference>
<evidence type="ECO:0000256" key="1">
    <source>
        <dbReference type="ARBA" id="ARBA00004651"/>
    </source>
</evidence>
<name>A0A7W2AQB4_9BACL</name>
<keyword evidence="5" id="KW-0862">Zinc</keyword>
<reference evidence="9 10" key="1">
    <citation type="submission" date="2020-07" db="EMBL/GenBank/DDBJ databases">
        <title>Thermoactinomyces phylogeny.</title>
        <authorList>
            <person name="Dunlap C."/>
        </authorList>
    </citation>
    <scope>NUCLEOTIDE SEQUENCE [LARGE SCALE GENOMIC DNA]</scope>
    <source>
        <strain evidence="9 10">AMNI-1</strain>
    </source>
</reference>
<comment type="subcellular location">
    <subcellularLocation>
        <location evidence="1">Cell membrane</location>
        <topology evidence="1">Multi-pass membrane protein</topology>
    </subcellularLocation>
</comment>
<comment type="similarity">
    <text evidence="2">Belongs to the ZIP transporter (TC 2.A.5) family.</text>
</comment>
<keyword evidence="3" id="KW-1003">Cell membrane</keyword>
<keyword evidence="10" id="KW-1185">Reference proteome</keyword>
<dbReference type="Pfam" id="PF02535">
    <property type="entry name" value="Zip"/>
    <property type="match status" value="1"/>
</dbReference>
<organism evidence="9 10">
    <name type="scientific">Thermoactinomyces mirandus</name>
    <dbReference type="NCBI Taxonomy" id="2756294"/>
    <lineage>
        <taxon>Bacteria</taxon>
        <taxon>Bacillati</taxon>
        <taxon>Bacillota</taxon>
        <taxon>Bacilli</taxon>
        <taxon>Bacillales</taxon>
        <taxon>Thermoactinomycetaceae</taxon>
        <taxon>Thermoactinomyces</taxon>
    </lineage>
</organism>
<feature type="transmembrane region" description="Helical" evidence="8">
    <location>
        <begin position="34"/>
        <end position="54"/>
    </location>
</feature>
<comment type="caution">
    <text evidence="9">The sequence shown here is derived from an EMBL/GenBank/DDBJ whole genome shotgun (WGS) entry which is preliminary data.</text>
</comment>